<organism evidence="9 10">
    <name type="scientific">Amylocarpus encephaloides</name>
    <dbReference type="NCBI Taxonomy" id="45428"/>
    <lineage>
        <taxon>Eukaryota</taxon>
        <taxon>Fungi</taxon>
        <taxon>Dikarya</taxon>
        <taxon>Ascomycota</taxon>
        <taxon>Pezizomycotina</taxon>
        <taxon>Leotiomycetes</taxon>
        <taxon>Helotiales</taxon>
        <taxon>Helotiales incertae sedis</taxon>
        <taxon>Amylocarpus</taxon>
    </lineage>
</organism>
<feature type="domain" description="RING-type" evidence="7">
    <location>
        <begin position="87"/>
        <end position="125"/>
    </location>
</feature>
<dbReference type="PROSITE" id="PS50145">
    <property type="entry name" value="ZF_TRAF"/>
    <property type="match status" value="1"/>
</dbReference>
<evidence type="ECO:0000313" key="10">
    <source>
        <dbReference type="Proteomes" id="UP000824998"/>
    </source>
</evidence>
<feature type="compositionally biased region" description="Polar residues" evidence="6">
    <location>
        <begin position="39"/>
        <end position="54"/>
    </location>
</feature>
<evidence type="ECO:0000256" key="1">
    <source>
        <dbReference type="ARBA" id="ARBA00022723"/>
    </source>
</evidence>
<keyword evidence="3 4" id="KW-0862">Zinc</keyword>
<keyword evidence="5" id="KW-0175">Coiled coil</keyword>
<feature type="compositionally biased region" description="Gly residues" evidence="6">
    <location>
        <begin position="440"/>
        <end position="449"/>
    </location>
</feature>
<dbReference type="InterPro" id="IPR001293">
    <property type="entry name" value="Znf_TRAF"/>
</dbReference>
<accession>A0A9P7Y6G7</accession>
<evidence type="ECO:0000256" key="4">
    <source>
        <dbReference type="PROSITE-ProRule" id="PRU00207"/>
    </source>
</evidence>
<dbReference type="InterPro" id="IPR017907">
    <property type="entry name" value="Znf_RING_CS"/>
</dbReference>
<sequence>MSETPALARQPLPFPGSHLSDLSQPYTIHTDVEVDRGNSPETPSRLTSSSPNLSDHSISRASDLNLRHTIDLRAITYDGIVDENLVCPICRCPFIDPVLTDCDHVFCRACIDGSLSHGNFCPIDRLPLAEDSLTRAPKMVFNQLDSLKAKCPCCAKLLPRSGLETHLERYCLEAHVRCPGFLLEQGCSEMVKRGVSNQHCLHYPADCPDCSETIQQAEMDTHRDTFCKERLKPCDYCEVEILRCNESEHVENCPDAVQSCRWAEYGCQHEAKRKDLHLHAGDCHFKSIGPMAGFLKKEINSLRNDVQNLTETNHLQERRIKFLESGQRASERPMELMDLSLANLPEATSADSLDPGHDYLLSLLETQQNRLSHLSAELSDFQGKNTMMLFNETLPLKNELAELRSTQQVTCMHVRWLMRFRMQENQRRFGGGPGPASSGGPEGGAGFGGEPPLSRRLSDSSRDVITKL</sequence>
<dbReference type="GO" id="GO:0008270">
    <property type="term" value="F:zinc ion binding"/>
    <property type="evidence" value="ECO:0007669"/>
    <property type="project" value="UniProtKB-KW"/>
</dbReference>
<evidence type="ECO:0000259" key="7">
    <source>
        <dbReference type="PROSITE" id="PS50089"/>
    </source>
</evidence>
<gene>
    <name evidence="9" type="ORF">BJ875DRAFT_242454</name>
</gene>
<dbReference type="PANTHER" id="PTHR10131:SF94">
    <property type="entry name" value="TNF RECEPTOR-ASSOCIATED FACTOR 4"/>
    <property type="match status" value="1"/>
</dbReference>
<dbReference type="PROSITE" id="PS50089">
    <property type="entry name" value="ZF_RING_2"/>
    <property type="match status" value="1"/>
</dbReference>
<dbReference type="Pfam" id="PF13923">
    <property type="entry name" value="zf-C3HC4_2"/>
    <property type="match status" value="1"/>
</dbReference>
<feature type="zinc finger region" description="TRAF-type" evidence="4">
    <location>
        <begin position="221"/>
        <end position="277"/>
    </location>
</feature>
<evidence type="ECO:0000259" key="8">
    <source>
        <dbReference type="PROSITE" id="PS50145"/>
    </source>
</evidence>
<dbReference type="Proteomes" id="UP000824998">
    <property type="component" value="Unassembled WGS sequence"/>
</dbReference>
<dbReference type="OrthoDB" id="1630758at2759"/>
<feature type="region of interest" description="Disordered" evidence="6">
    <location>
        <begin position="1"/>
        <end position="54"/>
    </location>
</feature>
<proteinExistence type="predicted"/>
<dbReference type="Pfam" id="PF02176">
    <property type="entry name" value="zf-TRAF"/>
    <property type="match status" value="1"/>
</dbReference>
<dbReference type="Gene3D" id="3.30.40.10">
    <property type="entry name" value="Zinc/RING finger domain, C3HC4 (zinc finger)"/>
    <property type="match status" value="2"/>
</dbReference>
<evidence type="ECO:0000313" key="9">
    <source>
        <dbReference type="EMBL" id="KAG9228398.1"/>
    </source>
</evidence>
<protein>
    <recommendedName>
        <fullName evidence="11">RING-type domain-containing protein</fullName>
    </recommendedName>
</protein>
<dbReference type="AlphaFoldDB" id="A0A9P7Y6G7"/>
<keyword evidence="2 4" id="KW-0863">Zinc-finger</keyword>
<keyword evidence="1 4" id="KW-0479">Metal-binding</keyword>
<feature type="coiled-coil region" evidence="5">
    <location>
        <begin position="292"/>
        <end position="319"/>
    </location>
</feature>
<comment type="caution">
    <text evidence="9">The sequence shown here is derived from an EMBL/GenBank/DDBJ whole genome shotgun (WGS) entry which is preliminary data.</text>
</comment>
<dbReference type="SMART" id="SM00184">
    <property type="entry name" value="RING"/>
    <property type="match status" value="1"/>
</dbReference>
<evidence type="ECO:0008006" key="11">
    <source>
        <dbReference type="Google" id="ProtNLM"/>
    </source>
</evidence>
<dbReference type="SUPFAM" id="SSF49599">
    <property type="entry name" value="TRAF domain-like"/>
    <property type="match status" value="1"/>
</dbReference>
<feature type="domain" description="TRAF-type" evidence="8">
    <location>
        <begin position="221"/>
        <end position="277"/>
    </location>
</feature>
<evidence type="ECO:0000256" key="6">
    <source>
        <dbReference type="SAM" id="MobiDB-lite"/>
    </source>
</evidence>
<feature type="region of interest" description="Disordered" evidence="6">
    <location>
        <begin position="426"/>
        <end position="468"/>
    </location>
</feature>
<dbReference type="SUPFAM" id="SSF57850">
    <property type="entry name" value="RING/U-box"/>
    <property type="match status" value="1"/>
</dbReference>
<reference evidence="9" key="1">
    <citation type="journal article" date="2021" name="IMA Fungus">
        <title>Genomic characterization of three marine fungi, including Emericellopsis atlantica sp. nov. with signatures of a generalist lifestyle and marine biomass degradation.</title>
        <authorList>
            <person name="Hagestad O.C."/>
            <person name="Hou L."/>
            <person name="Andersen J.H."/>
            <person name="Hansen E.H."/>
            <person name="Altermark B."/>
            <person name="Li C."/>
            <person name="Kuhnert E."/>
            <person name="Cox R.J."/>
            <person name="Crous P.W."/>
            <person name="Spatafora J.W."/>
            <person name="Lail K."/>
            <person name="Amirebrahimi M."/>
            <person name="Lipzen A."/>
            <person name="Pangilinan J."/>
            <person name="Andreopoulos W."/>
            <person name="Hayes R.D."/>
            <person name="Ng V."/>
            <person name="Grigoriev I.V."/>
            <person name="Jackson S.A."/>
            <person name="Sutton T.D.S."/>
            <person name="Dobson A.D.W."/>
            <person name="Rama T."/>
        </authorList>
    </citation>
    <scope>NUCLEOTIDE SEQUENCE</scope>
    <source>
        <strain evidence="9">TRa018bII</strain>
    </source>
</reference>
<dbReference type="EMBL" id="MU251950">
    <property type="protein sequence ID" value="KAG9228398.1"/>
    <property type="molecule type" value="Genomic_DNA"/>
</dbReference>
<evidence type="ECO:0000256" key="5">
    <source>
        <dbReference type="SAM" id="Coils"/>
    </source>
</evidence>
<keyword evidence="10" id="KW-1185">Reference proteome</keyword>
<evidence type="ECO:0000256" key="2">
    <source>
        <dbReference type="ARBA" id="ARBA00022771"/>
    </source>
</evidence>
<evidence type="ECO:0000256" key="3">
    <source>
        <dbReference type="ARBA" id="ARBA00022833"/>
    </source>
</evidence>
<feature type="compositionally biased region" description="Basic and acidic residues" evidence="6">
    <location>
        <begin position="456"/>
        <end position="468"/>
    </location>
</feature>
<dbReference type="PROSITE" id="PS00518">
    <property type="entry name" value="ZF_RING_1"/>
    <property type="match status" value="1"/>
</dbReference>
<dbReference type="PANTHER" id="PTHR10131">
    <property type="entry name" value="TNF RECEPTOR ASSOCIATED FACTOR"/>
    <property type="match status" value="1"/>
</dbReference>
<dbReference type="InterPro" id="IPR001841">
    <property type="entry name" value="Znf_RING"/>
</dbReference>
<dbReference type="InterPro" id="IPR013083">
    <property type="entry name" value="Znf_RING/FYVE/PHD"/>
</dbReference>
<name>A0A9P7Y6G7_9HELO</name>